<comment type="caution">
    <text evidence="5">The sequence shown here is derived from an EMBL/GenBank/DDBJ whole genome shotgun (WGS) entry which is preliminary data.</text>
</comment>
<evidence type="ECO:0000259" key="4">
    <source>
        <dbReference type="SMART" id="SM00079"/>
    </source>
</evidence>
<dbReference type="PROSITE" id="PS51257">
    <property type="entry name" value="PROKAR_LIPOPROTEIN"/>
    <property type="match status" value="1"/>
</dbReference>
<dbReference type="InterPro" id="IPR001638">
    <property type="entry name" value="Solute-binding_3/MltF_N"/>
</dbReference>
<keyword evidence="6" id="KW-1185">Reference proteome</keyword>
<evidence type="ECO:0000256" key="2">
    <source>
        <dbReference type="SAM" id="SignalP"/>
    </source>
</evidence>
<dbReference type="SMART" id="SM00079">
    <property type="entry name" value="PBPe"/>
    <property type="match status" value="1"/>
</dbReference>
<evidence type="ECO:0000313" key="5">
    <source>
        <dbReference type="EMBL" id="TKA09216.1"/>
    </source>
</evidence>
<reference evidence="5 6" key="1">
    <citation type="submission" date="2019-04" db="EMBL/GenBank/DDBJ databases">
        <title>Streptomyces oryziradicis sp. nov., a novel actinomycete isolated from rhizosphere soil of rice (Oryza sativa L.).</title>
        <authorList>
            <person name="Li C."/>
        </authorList>
    </citation>
    <scope>NUCLEOTIDE SEQUENCE [LARGE SCALE GENOMIC DNA]</scope>
    <source>
        <strain evidence="5 6">NEAU-C40</strain>
    </source>
</reference>
<feature type="chain" id="PRO_5039319024" evidence="2">
    <location>
        <begin position="23"/>
        <end position="266"/>
    </location>
</feature>
<dbReference type="PANTHER" id="PTHR35936">
    <property type="entry name" value="MEMBRANE-BOUND LYTIC MUREIN TRANSGLYCOSYLASE F"/>
    <property type="match status" value="1"/>
</dbReference>
<name>A0A4U0SI37_9ACTN</name>
<dbReference type="OrthoDB" id="9814902at2"/>
<keyword evidence="1 2" id="KW-0732">Signal</keyword>
<evidence type="ECO:0000313" key="6">
    <source>
        <dbReference type="Proteomes" id="UP000305778"/>
    </source>
</evidence>
<dbReference type="AlphaFoldDB" id="A0A4U0SI37"/>
<proteinExistence type="predicted"/>
<evidence type="ECO:0000259" key="3">
    <source>
        <dbReference type="SMART" id="SM00062"/>
    </source>
</evidence>
<dbReference type="SUPFAM" id="SSF53850">
    <property type="entry name" value="Periplasmic binding protein-like II"/>
    <property type="match status" value="1"/>
</dbReference>
<dbReference type="EMBL" id="SUMC01000024">
    <property type="protein sequence ID" value="TKA09216.1"/>
    <property type="molecule type" value="Genomic_DNA"/>
</dbReference>
<feature type="domain" description="Ionotropic glutamate receptor C-terminal" evidence="4">
    <location>
        <begin position="40"/>
        <end position="259"/>
    </location>
</feature>
<dbReference type="Proteomes" id="UP000305778">
    <property type="component" value="Unassembled WGS sequence"/>
</dbReference>
<dbReference type="PANTHER" id="PTHR35936:SF17">
    <property type="entry name" value="ARGININE-BINDING EXTRACELLULAR PROTEIN ARTP"/>
    <property type="match status" value="1"/>
</dbReference>
<feature type="domain" description="Solute-binding protein family 3/N-terminal" evidence="3">
    <location>
        <begin position="40"/>
        <end position="260"/>
    </location>
</feature>
<dbReference type="SMART" id="SM00062">
    <property type="entry name" value="PBPb"/>
    <property type="match status" value="1"/>
</dbReference>
<gene>
    <name evidence="5" type="ORF">FCI23_24395</name>
</gene>
<evidence type="ECO:0000256" key="1">
    <source>
        <dbReference type="ARBA" id="ARBA00022729"/>
    </source>
</evidence>
<dbReference type="CDD" id="cd13530">
    <property type="entry name" value="PBP2_peptides_like"/>
    <property type="match status" value="1"/>
</dbReference>
<dbReference type="Pfam" id="PF00497">
    <property type="entry name" value="SBP_bac_3"/>
    <property type="match status" value="1"/>
</dbReference>
<protein>
    <submittedName>
        <fullName evidence="5">Amino acid ABC transporter substrate-binding protein</fullName>
    </submittedName>
</protein>
<sequence>MSVGIRKTICASLAGLALVTLAGCGSSSATAPSGSSSADTLRVAINPGFVPFEQIESGKLTGFDVDLSRALARRLGRKNTTFDQLPFTSLLPAVTSGRDQVAISGILDTATRRKQVSFSKPYINDSFVISIKSSNGSVKGVSDLSKANIAVQVGTIPEEFVRAKLPKAKIVTVQDTPSAFQLVAQGRADAVITDAPVAGYYVKKLGGSLKVLPTPLNSAQPIAVVLPLHSTLQQSVDKALAAMEADGTLGKLRRTWFGSSDLNGGA</sequence>
<dbReference type="GO" id="GO:0015276">
    <property type="term" value="F:ligand-gated monoatomic ion channel activity"/>
    <property type="evidence" value="ECO:0007669"/>
    <property type="project" value="InterPro"/>
</dbReference>
<dbReference type="GO" id="GO:0016020">
    <property type="term" value="C:membrane"/>
    <property type="evidence" value="ECO:0007669"/>
    <property type="project" value="InterPro"/>
</dbReference>
<organism evidence="5 6">
    <name type="scientific">Actinacidiphila oryziradicis</name>
    <dbReference type="NCBI Taxonomy" id="2571141"/>
    <lineage>
        <taxon>Bacteria</taxon>
        <taxon>Bacillati</taxon>
        <taxon>Actinomycetota</taxon>
        <taxon>Actinomycetes</taxon>
        <taxon>Kitasatosporales</taxon>
        <taxon>Streptomycetaceae</taxon>
        <taxon>Actinacidiphila</taxon>
    </lineage>
</organism>
<dbReference type="Gene3D" id="3.40.190.10">
    <property type="entry name" value="Periplasmic binding protein-like II"/>
    <property type="match status" value="2"/>
</dbReference>
<accession>A0A4U0SI37</accession>
<dbReference type="InterPro" id="IPR001320">
    <property type="entry name" value="Iontro_rcpt_C"/>
</dbReference>
<feature type="signal peptide" evidence="2">
    <location>
        <begin position="1"/>
        <end position="22"/>
    </location>
</feature>